<organism evidence="2">
    <name type="scientific">Polaromonas sp. E19S</name>
    <dbReference type="NCBI Taxonomy" id="1840257"/>
    <lineage>
        <taxon>Bacteria</taxon>
        <taxon>Pseudomonadati</taxon>
        <taxon>Pseudomonadota</taxon>
        <taxon>Betaproteobacteria</taxon>
        <taxon>Burkholderiales</taxon>
        <taxon>Comamonadaceae</taxon>
        <taxon>Polaromonas</taxon>
    </lineage>
</organism>
<dbReference type="RefSeq" id="WP_255457182.1">
    <property type="nucleotide sequence ID" value="NZ_MG869616.1"/>
</dbReference>
<proteinExistence type="predicted"/>
<geneLocation type="plasmid" evidence="2">
    <name>pE19SP1</name>
</geneLocation>
<dbReference type="EMBL" id="MG869616">
    <property type="protein sequence ID" value="AWD72023.1"/>
    <property type="molecule type" value="Genomic_DNA"/>
</dbReference>
<keyword evidence="2" id="KW-0614">Plasmid</keyword>
<dbReference type="AlphaFoldDB" id="A0A2S1FHS3"/>
<name>A0A2S1FHS3_9BURK</name>
<feature type="compositionally biased region" description="Polar residues" evidence="1">
    <location>
        <begin position="1"/>
        <end position="13"/>
    </location>
</feature>
<feature type="region of interest" description="Disordered" evidence="1">
    <location>
        <begin position="1"/>
        <end position="63"/>
    </location>
</feature>
<reference evidence="2" key="1">
    <citation type="submission" date="2018-01" db="EMBL/GenBank/DDBJ databases">
        <title>Plasmids of psychrophilic Polaromonas spp. isolated from Arctic and Antarctic glaciers.</title>
        <authorList>
            <person name="Dziewit L."/>
            <person name="Ciok A."/>
        </authorList>
    </citation>
    <scope>NUCLEOTIDE SEQUENCE</scope>
    <source>
        <plasmid evidence="2">pE19SP1</plasmid>
    </source>
</reference>
<gene>
    <name evidence="2" type="ORF">pE19SP1_p006</name>
</gene>
<protein>
    <submittedName>
        <fullName evidence="2">Uncharacterized protein</fullName>
    </submittedName>
</protein>
<accession>A0A2S1FHS3</accession>
<evidence type="ECO:0000256" key="1">
    <source>
        <dbReference type="SAM" id="MobiDB-lite"/>
    </source>
</evidence>
<sequence length="63" mass="6729">MANSGKLPGSNTGNNGGIFREVGPRGGLKSNYAAVPDNKQLPPTQTPGSTWKQVKRTPDSYRK</sequence>
<feature type="compositionally biased region" description="Polar residues" evidence="1">
    <location>
        <begin position="41"/>
        <end position="52"/>
    </location>
</feature>
<evidence type="ECO:0000313" key="2">
    <source>
        <dbReference type="EMBL" id="AWD72023.1"/>
    </source>
</evidence>